<protein>
    <submittedName>
        <fullName evidence="5">Effector binding domain-containing protein</fullName>
    </submittedName>
</protein>
<name>A0A942Z6Z4_9FIRM</name>
<dbReference type="InterPro" id="IPR029441">
    <property type="entry name" value="Cass2"/>
</dbReference>
<dbReference type="SUPFAM" id="SSF55136">
    <property type="entry name" value="Probable bacterial effector-binding domain"/>
    <property type="match status" value="1"/>
</dbReference>
<dbReference type="SMART" id="SM00871">
    <property type="entry name" value="AraC_E_bind"/>
    <property type="match status" value="1"/>
</dbReference>
<evidence type="ECO:0000256" key="2">
    <source>
        <dbReference type="ARBA" id="ARBA00023125"/>
    </source>
</evidence>
<dbReference type="Gene3D" id="1.10.10.60">
    <property type="entry name" value="Homeodomain-like"/>
    <property type="match status" value="2"/>
</dbReference>
<dbReference type="RefSeq" id="WP_203366918.1">
    <property type="nucleotide sequence ID" value="NZ_WSFT01000039.1"/>
</dbReference>
<dbReference type="GO" id="GO:0043565">
    <property type="term" value="F:sequence-specific DNA binding"/>
    <property type="evidence" value="ECO:0007669"/>
    <property type="project" value="InterPro"/>
</dbReference>
<dbReference type="InterPro" id="IPR009057">
    <property type="entry name" value="Homeodomain-like_sf"/>
</dbReference>
<dbReference type="EMBL" id="WSFT01000039">
    <property type="protein sequence ID" value="MBS4539001.1"/>
    <property type="molecule type" value="Genomic_DNA"/>
</dbReference>
<dbReference type="InterPro" id="IPR010499">
    <property type="entry name" value="AraC_E-bd"/>
</dbReference>
<dbReference type="PRINTS" id="PR00032">
    <property type="entry name" value="HTHARAC"/>
</dbReference>
<reference evidence="5" key="1">
    <citation type="submission" date="2019-12" db="EMBL/GenBank/DDBJ databases">
        <title>Clostridiaceae gen. nov. sp. nov., isolated from sediment in Xinjiang, China.</title>
        <authorList>
            <person name="Zhang R."/>
        </authorList>
    </citation>
    <scope>NUCLEOTIDE SEQUENCE</scope>
    <source>
        <strain evidence="5">D2Q-11</strain>
    </source>
</reference>
<gene>
    <name evidence="5" type="ORF">GOQ27_11050</name>
</gene>
<dbReference type="SMART" id="SM00342">
    <property type="entry name" value="HTH_ARAC"/>
    <property type="match status" value="1"/>
</dbReference>
<dbReference type="AlphaFoldDB" id="A0A942Z6Z4"/>
<sequence>MDNITLIQKTIDYIDDNILEEITAENLAKIAGFSTYHYYKLFKNYVGVSIMEYVTRRRLQYALYELSKGEKVIDIAMTYGFETHAGFTKAFKKTFGYPPNYYRIHAPIGVPQRVDLKKLKDNMIGGIIMQPKIINNNGFKVVGYEFKTTLKNNVHSRDIPAFWDEFETEDKERKLYGTQNSPKHGEYGICTSTNLEKDEFSYILGVEVTSFDSAFEEMYTLEVPPATYAVFTTPDVDSSDFVNSIKGTWKYILEEWFPNSPYEIDDTYTDFEFYNERCHPWEYEKLHMYIYIPIKLSESRNL</sequence>
<evidence type="ECO:0000313" key="5">
    <source>
        <dbReference type="EMBL" id="MBS4539001.1"/>
    </source>
</evidence>
<evidence type="ECO:0000256" key="1">
    <source>
        <dbReference type="ARBA" id="ARBA00023015"/>
    </source>
</evidence>
<dbReference type="Pfam" id="PF14526">
    <property type="entry name" value="Cass2"/>
    <property type="match status" value="1"/>
</dbReference>
<dbReference type="Gene3D" id="3.20.80.10">
    <property type="entry name" value="Regulatory factor, effector binding domain"/>
    <property type="match status" value="1"/>
</dbReference>
<dbReference type="Pfam" id="PF12833">
    <property type="entry name" value="HTH_18"/>
    <property type="match status" value="1"/>
</dbReference>
<dbReference type="GO" id="GO:0003700">
    <property type="term" value="F:DNA-binding transcription factor activity"/>
    <property type="evidence" value="ECO:0007669"/>
    <property type="project" value="InterPro"/>
</dbReference>
<comment type="caution">
    <text evidence="5">The sequence shown here is derived from an EMBL/GenBank/DDBJ whole genome shotgun (WGS) entry which is preliminary data.</text>
</comment>
<dbReference type="InterPro" id="IPR020449">
    <property type="entry name" value="Tscrpt_reg_AraC-type_HTH"/>
</dbReference>
<proteinExistence type="predicted"/>
<organism evidence="5 6">
    <name type="scientific">Anaeromonas frigoriresistens</name>
    <dbReference type="NCBI Taxonomy" id="2683708"/>
    <lineage>
        <taxon>Bacteria</taxon>
        <taxon>Bacillati</taxon>
        <taxon>Bacillota</taxon>
        <taxon>Tissierellia</taxon>
        <taxon>Tissierellales</taxon>
        <taxon>Thermohalobacteraceae</taxon>
        <taxon>Anaeromonas</taxon>
    </lineage>
</organism>
<evidence type="ECO:0000256" key="3">
    <source>
        <dbReference type="ARBA" id="ARBA00023163"/>
    </source>
</evidence>
<keyword evidence="1" id="KW-0805">Transcription regulation</keyword>
<dbReference type="PROSITE" id="PS01124">
    <property type="entry name" value="HTH_ARAC_FAMILY_2"/>
    <property type="match status" value="1"/>
</dbReference>
<keyword evidence="6" id="KW-1185">Reference proteome</keyword>
<keyword evidence="3" id="KW-0804">Transcription</keyword>
<dbReference type="PANTHER" id="PTHR47504:SF5">
    <property type="entry name" value="RIGHT ORIGIN-BINDING PROTEIN"/>
    <property type="match status" value="1"/>
</dbReference>
<dbReference type="SUPFAM" id="SSF46689">
    <property type="entry name" value="Homeodomain-like"/>
    <property type="match status" value="2"/>
</dbReference>
<accession>A0A942Z6Z4</accession>
<feature type="domain" description="HTH araC/xylS-type" evidence="4">
    <location>
        <begin position="8"/>
        <end position="105"/>
    </location>
</feature>
<dbReference type="InterPro" id="IPR011256">
    <property type="entry name" value="Reg_factor_effector_dom_sf"/>
</dbReference>
<dbReference type="InterPro" id="IPR050959">
    <property type="entry name" value="MarA-like"/>
</dbReference>
<keyword evidence="2" id="KW-0238">DNA-binding</keyword>
<dbReference type="PANTHER" id="PTHR47504">
    <property type="entry name" value="RIGHT ORIGIN-BINDING PROTEIN"/>
    <property type="match status" value="1"/>
</dbReference>
<dbReference type="InterPro" id="IPR018062">
    <property type="entry name" value="HTH_AraC-typ_CS"/>
</dbReference>
<dbReference type="Proteomes" id="UP000724672">
    <property type="component" value="Unassembled WGS sequence"/>
</dbReference>
<dbReference type="PROSITE" id="PS00041">
    <property type="entry name" value="HTH_ARAC_FAMILY_1"/>
    <property type="match status" value="1"/>
</dbReference>
<evidence type="ECO:0000313" key="6">
    <source>
        <dbReference type="Proteomes" id="UP000724672"/>
    </source>
</evidence>
<evidence type="ECO:0000259" key="4">
    <source>
        <dbReference type="PROSITE" id="PS01124"/>
    </source>
</evidence>
<dbReference type="InterPro" id="IPR018060">
    <property type="entry name" value="HTH_AraC"/>
</dbReference>